<feature type="active site" description="Proton donor/acceptor" evidence="3">
    <location>
        <position position="86"/>
    </location>
</feature>
<dbReference type="GO" id="GO:0005737">
    <property type="term" value="C:cytoplasm"/>
    <property type="evidence" value="ECO:0007669"/>
    <property type="project" value="TreeGrafter"/>
</dbReference>
<keyword evidence="1" id="KW-0324">Glycolysis</keyword>
<evidence type="ECO:0000256" key="4">
    <source>
        <dbReference type="PIRSR" id="PIRSR613078-2"/>
    </source>
</evidence>
<dbReference type="Proteomes" id="UP000326838">
    <property type="component" value="Unassembled WGS sequence"/>
</dbReference>
<dbReference type="Gene3D" id="3.40.50.1240">
    <property type="entry name" value="Phosphoglycerate mutase-like"/>
    <property type="match status" value="1"/>
</dbReference>
<organism evidence="5 6">
    <name type="scientific">Microbacterium caowuchunii</name>
    <dbReference type="NCBI Taxonomy" id="2614638"/>
    <lineage>
        <taxon>Bacteria</taxon>
        <taxon>Bacillati</taxon>
        <taxon>Actinomycetota</taxon>
        <taxon>Actinomycetes</taxon>
        <taxon>Micrococcales</taxon>
        <taxon>Microbacteriaceae</taxon>
        <taxon>Microbacterium</taxon>
    </lineage>
</organism>
<sequence>MTRLILIRHGQTEWNLARRIQGSTDIPLNDTGRAQAADAAALLQDHIDPATARLAASDLSRARETAEIIGTRLGLGVPRLYPELRERAYGDAEGLDTTEFARRWGDWWSAAVPNAESRADLRERAVGRLSLALADASREAGFADGTLVVVSHGALIREVIGHASADEFPAPGERLANGSAHHLLWEGGRLSLLSYAAA</sequence>
<dbReference type="InterPro" id="IPR013078">
    <property type="entry name" value="His_Pase_superF_clade-1"/>
</dbReference>
<comment type="caution">
    <text evidence="5">The sequence shown here is derived from an EMBL/GenBank/DDBJ whole genome shotgun (WGS) entry which is preliminary data.</text>
</comment>
<keyword evidence="6" id="KW-1185">Reference proteome</keyword>
<reference evidence="6" key="1">
    <citation type="submission" date="2019-09" db="EMBL/GenBank/DDBJ databases">
        <title>Mumia zhuanghuii sp. nov. isolated from the intestinal contents of plateau pika (Ochotona curzoniae) in the Qinghai-Tibet plateau of China.</title>
        <authorList>
            <person name="Tian Z."/>
        </authorList>
    </citation>
    <scope>NUCLEOTIDE SEQUENCE [LARGE SCALE GENOMIC DNA]</scope>
    <source>
        <strain evidence="6">L-033</strain>
    </source>
</reference>
<dbReference type="AlphaFoldDB" id="A0A5N0TJG6"/>
<gene>
    <name evidence="5" type="ORF">F6B40_05395</name>
</gene>
<evidence type="ECO:0000256" key="1">
    <source>
        <dbReference type="ARBA" id="ARBA00023152"/>
    </source>
</evidence>
<dbReference type="GO" id="GO:0016791">
    <property type="term" value="F:phosphatase activity"/>
    <property type="evidence" value="ECO:0007669"/>
    <property type="project" value="TreeGrafter"/>
</dbReference>
<feature type="active site" description="Tele-phosphohistidine intermediate" evidence="3">
    <location>
        <position position="9"/>
    </location>
</feature>
<evidence type="ECO:0000313" key="6">
    <source>
        <dbReference type="Proteomes" id="UP000326838"/>
    </source>
</evidence>
<dbReference type="PROSITE" id="PS00175">
    <property type="entry name" value="PG_MUTASE"/>
    <property type="match status" value="1"/>
</dbReference>
<dbReference type="CDD" id="cd07067">
    <property type="entry name" value="HP_PGM_like"/>
    <property type="match status" value="1"/>
</dbReference>
<dbReference type="InterPro" id="IPR050275">
    <property type="entry name" value="PGM_Phosphatase"/>
</dbReference>
<proteinExistence type="predicted"/>
<evidence type="ECO:0000256" key="3">
    <source>
        <dbReference type="PIRSR" id="PIRSR613078-1"/>
    </source>
</evidence>
<dbReference type="RefSeq" id="WP_150892467.1">
    <property type="nucleotide sequence ID" value="NZ_VYUY01000006.1"/>
</dbReference>
<keyword evidence="2" id="KW-0413">Isomerase</keyword>
<dbReference type="SUPFAM" id="SSF53254">
    <property type="entry name" value="Phosphoglycerate mutase-like"/>
    <property type="match status" value="1"/>
</dbReference>
<evidence type="ECO:0000313" key="5">
    <source>
        <dbReference type="EMBL" id="KAA9135112.1"/>
    </source>
</evidence>
<feature type="binding site" evidence="4">
    <location>
        <begin position="8"/>
        <end position="15"/>
    </location>
    <ligand>
        <name>substrate</name>
    </ligand>
</feature>
<protein>
    <submittedName>
        <fullName evidence="5">Histidine phosphatase family protein</fullName>
    </submittedName>
</protein>
<dbReference type="InterPro" id="IPR001345">
    <property type="entry name" value="PG/BPGM_mutase_AS"/>
</dbReference>
<dbReference type="PANTHER" id="PTHR48100:SF1">
    <property type="entry name" value="HISTIDINE PHOSPHATASE FAMILY PROTEIN-RELATED"/>
    <property type="match status" value="1"/>
</dbReference>
<feature type="binding site" evidence="4">
    <location>
        <begin position="86"/>
        <end position="89"/>
    </location>
    <ligand>
        <name>substrate</name>
    </ligand>
</feature>
<dbReference type="Pfam" id="PF00300">
    <property type="entry name" value="His_Phos_1"/>
    <property type="match status" value="1"/>
</dbReference>
<dbReference type="PANTHER" id="PTHR48100">
    <property type="entry name" value="BROAD-SPECIFICITY PHOSPHATASE YOR283W-RELATED"/>
    <property type="match status" value="1"/>
</dbReference>
<dbReference type="InterPro" id="IPR029033">
    <property type="entry name" value="His_PPase_superfam"/>
</dbReference>
<accession>A0A5N0TJG6</accession>
<name>A0A5N0TJG6_9MICO</name>
<dbReference type="EMBL" id="VYUY01000006">
    <property type="protein sequence ID" value="KAA9135112.1"/>
    <property type="molecule type" value="Genomic_DNA"/>
</dbReference>
<evidence type="ECO:0000256" key="2">
    <source>
        <dbReference type="ARBA" id="ARBA00023235"/>
    </source>
</evidence>
<feature type="binding site" evidence="4">
    <location>
        <position position="61"/>
    </location>
    <ligand>
        <name>substrate</name>
    </ligand>
</feature>
<dbReference type="SMART" id="SM00855">
    <property type="entry name" value="PGAM"/>
    <property type="match status" value="1"/>
</dbReference>